<keyword evidence="1" id="KW-0472">Membrane</keyword>
<keyword evidence="1" id="KW-1133">Transmembrane helix</keyword>
<protein>
    <submittedName>
        <fullName evidence="2">Stage II sporulation protein M</fullName>
    </submittedName>
</protein>
<feature type="transmembrane region" description="Helical" evidence="1">
    <location>
        <begin position="14"/>
        <end position="33"/>
    </location>
</feature>
<dbReference type="PANTHER" id="PTHR35337:SF1">
    <property type="entry name" value="SLR1478 PROTEIN"/>
    <property type="match status" value="1"/>
</dbReference>
<dbReference type="InterPro" id="IPR002798">
    <property type="entry name" value="SpoIIM-like"/>
</dbReference>
<evidence type="ECO:0000313" key="3">
    <source>
        <dbReference type="Proteomes" id="UP000198660"/>
    </source>
</evidence>
<dbReference type="EMBL" id="FPAA01000009">
    <property type="protein sequence ID" value="SFS84089.1"/>
    <property type="molecule type" value="Genomic_DNA"/>
</dbReference>
<gene>
    <name evidence="2" type="ORF">SAMN05444972_1092</name>
</gene>
<name>A0A1I6T497_9BACL</name>
<dbReference type="Pfam" id="PF01944">
    <property type="entry name" value="SpoIIM"/>
    <property type="match status" value="1"/>
</dbReference>
<accession>A0A1I6T497</accession>
<organism evidence="2 3">
    <name type="scientific">Marininema halotolerans</name>
    <dbReference type="NCBI Taxonomy" id="1155944"/>
    <lineage>
        <taxon>Bacteria</taxon>
        <taxon>Bacillati</taxon>
        <taxon>Bacillota</taxon>
        <taxon>Bacilli</taxon>
        <taxon>Bacillales</taxon>
        <taxon>Thermoactinomycetaceae</taxon>
        <taxon>Marininema</taxon>
    </lineage>
</organism>
<feature type="transmembrane region" description="Helical" evidence="1">
    <location>
        <begin position="128"/>
        <end position="156"/>
    </location>
</feature>
<evidence type="ECO:0000256" key="1">
    <source>
        <dbReference type="SAM" id="Phobius"/>
    </source>
</evidence>
<feature type="transmembrane region" description="Helical" evidence="1">
    <location>
        <begin position="176"/>
        <end position="201"/>
    </location>
</feature>
<evidence type="ECO:0000313" key="2">
    <source>
        <dbReference type="EMBL" id="SFS84089.1"/>
    </source>
</evidence>
<keyword evidence="3" id="KW-1185">Reference proteome</keyword>
<dbReference type="AlphaFoldDB" id="A0A1I6T497"/>
<proteinExistence type="predicted"/>
<feature type="transmembrane region" description="Helical" evidence="1">
    <location>
        <begin position="80"/>
        <end position="107"/>
    </location>
</feature>
<dbReference type="Proteomes" id="UP000198660">
    <property type="component" value="Unassembled WGS sequence"/>
</dbReference>
<dbReference type="PANTHER" id="PTHR35337">
    <property type="entry name" value="SLR1478 PROTEIN"/>
    <property type="match status" value="1"/>
</dbReference>
<dbReference type="RefSeq" id="WP_176392057.1">
    <property type="nucleotide sequence ID" value="NZ_FPAA01000009.1"/>
</dbReference>
<keyword evidence="1" id="KW-0812">Transmembrane</keyword>
<reference evidence="3" key="1">
    <citation type="submission" date="2016-10" db="EMBL/GenBank/DDBJ databases">
        <authorList>
            <person name="Varghese N."/>
            <person name="Submissions S."/>
        </authorList>
    </citation>
    <scope>NUCLEOTIDE SEQUENCE [LARGE SCALE GENOMIC DNA]</scope>
    <source>
        <strain evidence="3">DSM 45789</strain>
    </source>
</reference>
<sequence length="203" mass="22387">MNQFVIALREERRLIRLATVLLVGGALLGYLFADSITGVLKSSAVWEQLQETVSKMGKHPGFFDAFTVIWLNNMKAAATMIGMGVFFGVFPLFALLTNGVILGVVLGQVSAMGNNPLWVFVTKILPHGILELPALIIASAFGIRLGLLVLQWMISWVSPVFRERNQLAWQHFFRQIPYIVGGVFVLILVAAVIESGLIVYLKS</sequence>